<gene>
    <name evidence="5" type="ORF">GCM10010121_059860</name>
</gene>
<sequence>MGRGTLTGLAVLPLLLTACGGGGAGGAAADGPIKIMTIASFESPVYSVPWLKTAVTAAVDRLNDEGGIDGRKVEMLTCNDKFDPNEATACAQRAVSEQVVAVVGPLSPNIGPIAAVMKQARIPIIGPGGADGQNEATSPVSYPINATPVGMGVGAGKLAVERGGPNVVVIGGDNETARAGAKWAAKGVESADGKATTIYAPIGSADYSTVAAKAVDLHPDAVSLQGSGADAGRIAAALRAAGYDGLITGISSMVTPGVLKILGTGAKNILLTSRGHAASDTSIPEIATFTKAMKAADPKVNVDDIGLNGWLAVKLFAAVAEGHRITDGASVIEALANIKEPVSLGDAYPDYKGIQDPPPLPEYPRVASFEVGTSAVENGRIVPDGGFFDPFAK</sequence>
<dbReference type="AlphaFoldDB" id="A0A917NYG5"/>
<dbReference type="Proteomes" id="UP000657574">
    <property type="component" value="Unassembled WGS sequence"/>
</dbReference>
<dbReference type="InterPro" id="IPR028082">
    <property type="entry name" value="Peripla_BP_I"/>
</dbReference>
<reference evidence="5" key="2">
    <citation type="submission" date="2020-09" db="EMBL/GenBank/DDBJ databases">
        <authorList>
            <person name="Sun Q."/>
            <person name="Ohkuma M."/>
        </authorList>
    </citation>
    <scope>NUCLEOTIDE SEQUENCE</scope>
    <source>
        <strain evidence="5">JCM 3086</strain>
    </source>
</reference>
<protein>
    <recommendedName>
        <fullName evidence="4">Leucine-binding protein domain-containing protein</fullName>
    </recommendedName>
</protein>
<evidence type="ECO:0000256" key="2">
    <source>
        <dbReference type="ARBA" id="ARBA00022729"/>
    </source>
</evidence>
<accession>A0A917NYG5</accession>
<evidence type="ECO:0000313" key="6">
    <source>
        <dbReference type="Proteomes" id="UP000657574"/>
    </source>
</evidence>
<keyword evidence="2 3" id="KW-0732">Signal</keyword>
<evidence type="ECO:0000256" key="1">
    <source>
        <dbReference type="ARBA" id="ARBA00010062"/>
    </source>
</evidence>
<dbReference type="SUPFAM" id="SSF53822">
    <property type="entry name" value="Periplasmic binding protein-like I"/>
    <property type="match status" value="1"/>
</dbReference>
<evidence type="ECO:0000313" key="5">
    <source>
        <dbReference type="EMBL" id="GGJ40815.1"/>
    </source>
</evidence>
<dbReference type="PANTHER" id="PTHR30483">
    <property type="entry name" value="LEUCINE-SPECIFIC-BINDING PROTEIN"/>
    <property type="match status" value="1"/>
</dbReference>
<feature type="signal peptide" evidence="3">
    <location>
        <begin position="1"/>
        <end position="24"/>
    </location>
</feature>
<feature type="domain" description="Leucine-binding protein" evidence="4">
    <location>
        <begin position="49"/>
        <end position="339"/>
    </location>
</feature>
<dbReference type="EMBL" id="BMQA01000025">
    <property type="protein sequence ID" value="GGJ40815.1"/>
    <property type="molecule type" value="Genomic_DNA"/>
</dbReference>
<dbReference type="PANTHER" id="PTHR30483:SF6">
    <property type="entry name" value="PERIPLASMIC BINDING PROTEIN OF ABC TRANSPORTER FOR NATURAL AMINO ACIDS"/>
    <property type="match status" value="1"/>
</dbReference>
<dbReference type="Pfam" id="PF13458">
    <property type="entry name" value="Peripla_BP_6"/>
    <property type="match status" value="1"/>
</dbReference>
<comment type="caution">
    <text evidence="5">The sequence shown here is derived from an EMBL/GenBank/DDBJ whole genome shotgun (WGS) entry which is preliminary data.</text>
</comment>
<evidence type="ECO:0000259" key="4">
    <source>
        <dbReference type="Pfam" id="PF13458"/>
    </source>
</evidence>
<keyword evidence="6" id="KW-1185">Reference proteome</keyword>
<reference evidence="5" key="1">
    <citation type="journal article" date="2014" name="Int. J. Syst. Evol. Microbiol.">
        <title>Complete genome sequence of Corynebacterium casei LMG S-19264T (=DSM 44701T), isolated from a smear-ripened cheese.</title>
        <authorList>
            <consortium name="US DOE Joint Genome Institute (JGI-PGF)"/>
            <person name="Walter F."/>
            <person name="Albersmeier A."/>
            <person name="Kalinowski J."/>
            <person name="Ruckert C."/>
        </authorList>
    </citation>
    <scope>NUCLEOTIDE SEQUENCE</scope>
    <source>
        <strain evidence="5">JCM 3086</strain>
    </source>
</reference>
<organism evidence="5 6">
    <name type="scientific">Streptomyces brasiliensis</name>
    <dbReference type="NCBI Taxonomy" id="1954"/>
    <lineage>
        <taxon>Bacteria</taxon>
        <taxon>Bacillati</taxon>
        <taxon>Actinomycetota</taxon>
        <taxon>Actinomycetes</taxon>
        <taxon>Kitasatosporales</taxon>
        <taxon>Streptomycetaceae</taxon>
        <taxon>Streptomyces</taxon>
    </lineage>
</organism>
<feature type="chain" id="PRO_5039652725" description="Leucine-binding protein domain-containing protein" evidence="3">
    <location>
        <begin position="25"/>
        <end position="393"/>
    </location>
</feature>
<dbReference type="PROSITE" id="PS51257">
    <property type="entry name" value="PROKAR_LIPOPROTEIN"/>
    <property type="match status" value="1"/>
</dbReference>
<comment type="similarity">
    <text evidence="1">Belongs to the leucine-binding protein family.</text>
</comment>
<dbReference type="Gene3D" id="3.40.50.2300">
    <property type="match status" value="2"/>
</dbReference>
<proteinExistence type="inferred from homology"/>
<name>A0A917NYG5_9ACTN</name>
<evidence type="ECO:0000256" key="3">
    <source>
        <dbReference type="SAM" id="SignalP"/>
    </source>
</evidence>
<dbReference type="InterPro" id="IPR028081">
    <property type="entry name" value="Leu-bd"/>
</dbReference>
<dbReference type="RefSeq" id="WP_189314388.1">
    <property type="nucleotide sequence ID" value="NZ_BMQA01000025.1"/>
</dbReference>
<dbReference type="InterPro" id="IPR051010">
    <property type="entry name" value="BCAA_transport"/>
</dbReference>